<sequence>MIQLAQVGDVLKELSSLTDFVIIGDTVLDVTLGRKNVESDIDVFLTSISVFTDEDVIDDFSQRHGWDLGKTPIDTPRFLVPIADDQLQIDLYENIQDFFVPPIVIESSTEKKIGDFSAKIILLEDYILLKANAFREEDERELKEIVKMVGERKIVINKEILLEHVEHFEENSKSIKERLNSIGIKF</sequence>
<dbReference type="EMBL" id="AP018930">
    <property type="protein sequence ID" value="BBG27349.1"/>
    <property type="molecule type" value="Genomic_DNA"/>
</dbReference>
<dbReference type="OrthoDB" id="26089at2157"/>
<organism evidence="1 3">
    <name type="scientific">Sulfuracidifex tepidarius</name>
    <dbReference type="NCBI Taxonomy" id="1294262"/>
    <lineage>
        <taxon>Archaea</taxon>
        <taxon>Thermoproteota</taxon>
        <taxon>Thermoprotei</taxon>
        <taxon>Sulfolobales</taxon>
        <taxon>Sulfolobaceae</taxon>
        <taxon>Sulfuracidifex</taxon>
    </lineage>
</organism>
<keyword evidence="3" id="KW-1185">Reference proteome</keyword>
<dbReference type="STRING" id="1294262.GCA_001316085_00115"/>
<reference evidence="1 3" key="2">
    <citation type="journal article" date="2020" name="Int. J. Syst. Evol. Microbiol.">
        <title>Sulfuracidifex tepidarius gen. nov., sp. nov. and transfer of Sulfolobus metallicus Huber and Stetter 1992 to the genus Sulfuracidifex as Sulfuracidifex metallicus comb. nov.</title>
        <authorList>
            <person name="Itoh T."/>
            <person name="Miura T."/>
            <person name="Sakai H.D."/>
            <person name="Kato S."/>
            <person name="Ohkuma M."/>
            <person name="Takashina T."/>
        </authorList>
    </citation>
    <scope>NUCLEOTIDE SEQUENCE [LARGE SCALE GENOMIC DNA]</scope>
    <source>
        <strain evidence="1 3">IC-006</strain>
        <strain evidence="2">IC-007</strain>
    </source>
</reference>
<reference evidence="4" key="1">
    <citation type="submission" date="2018-09" db="EMBL/GenBank/DDBJ databases">
        <title>Complete Genome Sequencing of Sulfolobus sp. JCM 16834.</title>
        <authorList>
            <person name="Kato S."/>
            <person name="Itoh T."/>
            <person name="Ohkuma M."/>
        </authorList>
    </citation>
    <scope>NUCLEOTIDE SEQUENCE [LARGE SCALE GENOMIC DNA]</scope>
    <source>
        <strain evidence="4">IC-007</strain>
    </source>
</reference>
<evidence type="ECO:0000313" key="1">
    <source>
        <dbReference type="EMBL" id="BBG24561.1"/>
    </source>
</evidence>
<dbReference type="Proteomes" id="UP000325030">
    <property type="component" value="Chromosome"/>
</dbReference>
<protein>
    <recommendedName>
        <fullName evidence="5">Nucleotidyltransferase</fullName>
    </recommendedName>
</protein>
<dbReference type="InterPro" id="IPR018700">
    <property type="entry name" value="DUF2204"/>
</dbReference>
<evidence type="ECO:0008006" key="5">
    <source>
        <dbReference type="Google" id="ProtNLM"/>
    </source>
</evidence>
<gene>
    <name evidence="1" type="ORF">IC006_1886</name>
    <name evidence="2" type="ORF">IC007_1894</name>
</gene>
<dbReference type="KEGG" id="step:IC006_1886"/>
<dbReference type="GeneID" id="41718229"/>
<dbReference type="InterPro" id="IPR043519">
    <property type="entry name" value="NT_sf"/>
</dbReference>
<dbReference type="RefSeq" id="WP_054844841.1">
    <property type="nucleotide sequence ID" value="NZ_AP018929.1"/>
</dbReference>
<dbReference type="Pfam" id="PF09970">
    <property type="entry name" value="DUF2204"/>
    <property type="match status" value="1"/>
</dbReference>
<accession>A0A510DWG3</accession>
<dbReference type="AlphaFoldDB" id="A0A510DWG3"/>
<evidence type="ECO:0000313" key="4">
    <source>
        <dbReference type="Proteomes" id="UP000325030"/>
    </source>
</evidence>
<name>A0A510DWG3_9CREN</name>
<dbReference type="EMBL" id="AP018929">
    <property type="protein sequence ID" value="BBG24561.1"/>
    <property type="molecule type" value="Genomic_DNA"/>
</dbReference>
<dbReference type="Proteomes" id="UP000322983">
    <property type="component" value="Chromosome"/>
</dbReference>
<proteinExistence type="predicted"/>
<accession>A0A510E4D9</accession>
<evidence type="ECO:0000313" key="3">
    <source>
        <dbReference type="Proteomes" id="UP000322983"/>
    </source>
</evidence>
<dbReference type="SUPFAM" id="SSF81301">
    <property type="entry name" value="Nucleotidyltransferase"/>
    <property type="match status" value="1"/>
</dbReference>
<evidence type="ECO:0000313" key="2">
    <source>
        <dbReference type="EMBL" id="BBG27349.1"/>
    </source>
</evidence>